<evidence type="ECO:0000256" key="13">
    <source>
        <dbReference type="ARBA" id="ARBA00023075"/>
    </source>
</evidence>
<comment type="similarity">
    <text evidence="3 17">Belongs to the complex I subunit 4 family.</text>
</comment>
<sequence length="444" mass="52084">MMKFLLYIFMLNFLIFMDYNLLMVFLFNLLMLLSLLFLLINKNFSWMMIYSWLGFDSISYILVILSIWIISLMFLSSLNFPKKNFYSLVLLFLLICLFVCFSSMNYFLFYLFFEVSLIPTFMLIMGWGYQPERLGASMYMLMYTMFASLPFLILLFYLYSMIGSLNYSFMMNMILNLNMFNLILYFFMLFAFLVKLPLFMFHLWLPKAHIEAPVTGSMILAAVLLKLGGYGCYRSMMFMLNLCSSFNYLFSGFCLVGMVVLSIMSMRCNDFKLIVAYSSVVHMGMMLLGLLSMSITGFFGGFIMMIGHGFCSSALFFLVNVFYVRTKSRNLILNKGMLMYFPNLVMWWFLFCVINMAAPISLNLLSEMFILMSMASWFYPIFLVLSVGMYFSAMYSLYMFSYLIHGSGSTLLMKFNTIKVSEYMVLLLHWIPLNFLILKVEIFY</sequence>
<evidence type="ECO:0000256" key="14">
    <source>
        <dbReference type="ARBA" id="ARBA00023128"/>
    </source>
</evidence>
<dbReference type="GO" id="GO:0008137">
    <property type="term" value="F:NADH dehydrogenase (ubiquinone) activity"/>
    <property type="evidence" value="ECO:0007669"/>
    <property type="project" value="UniProtKB-UniRule"/>
</dbReference>
<feature type="transmembrane region" description="Helical" evidence="17">
    <location>
        <begin position="21"/>
        <end position="40"/>
    </location>
</feature>
<evidence type="ECO:0000256" key="4">
    <source>
        <dbReference type="ARBA" id="ARBA00012944"/>
    </source>
</evidence>
<evidence type="ECO:0000256" key="7">
    <source>
        <dbReference type="ARBA" id="ARBA00022660"/>
    </source>
</evidence>
<evidence type="ECO:0000256" key="17">
    <source>
        <dbReference type="RuleBase" id="RU003297"/>
    </source>
</evidence>
<keyword evidence="7 17" id="KW-0679">Respiratory chain</keyword>
<feature type="domain" description="NADH:ubiquinone oxidoreductase chain 4 N-terminal" evidence="19">
    <location>
        <begin position="1"/>
        <end position="99"/>
    </location>
</feature>
<dbReference type="InterPro" id="IPR001750">
    <property type="entry name" value="ND/Mrp_TM"/>
</dbReference>
<organism evidence="20">
    <name type="scientific">Sycophila sp. 2 JXW-2020</name>
    <dbReference type="NCBI Taxonomy" id="2781670"/>
    <lineage>
        <taxon>Eukaryota</taxon>
        <taxon>Metazoa</taxon>
        <taxon>Ecdysozoa</taxon>
        <taxon>Arthropoda</taxon>
        <taxon>Hexapoda</taxon>
        <taxon>Insecta</taxon>
        <taxon>Pterygota</taxon>
        <taxon>Neoptera</taxon>
        <taxon>Endopterygota</taxon>
        <taxon>Hymenoptera</taxon>
        <taxon>Apocrita</taxon>
        <taxon>Proctotrupomorpha</taxon>
        <taxon>Chalcidoidea</taxon>
        <taxon>Eurytomidae</taxon>
        <taxon>Eurytominae</taxon>
        <taxon>Sycophila</taxon>
    </lineage>
</organism>
<keyword evidence="12 17" id="KW-0520">NAD</keyword>
<reference evidence="20" key="1">
    <citation type="journal article" name="Insects">
        <title>Tracking the Distribution and Burst of Nuclear Mitochondrial DNA Sequences (NUMTs) in Fig Wasp Genomes.</title>
        <authorList>
            <person name="Wang J.X."/>
            <person name="Liu J."/>
            <person name="Miao Y.H."/>
            <person name="Huang D.W."/>
            <person name="Xiao J.H."/>
        </authorList>
    </citation>
    <scope>NUCLEOTIDE SEQUENCE</scope>
</reference>
<dbReference type="GO" id="GO:0015990">
    <property type="term" value="P:electron transport coupled proton transport"/>
    <property type="evidence" value="ECO:0007669"/>
    <property type="project" value="TreeGrafter"/>
</dbReference>
<evidence type="ECO:0000256" key="5">
    <source>
        <dbReference type="ARBA" id="ARBA00021006"/>
    </source>
</evidence>
<evidence type="ECO:0000313" key="20">
    <source>
        <dbReference type="EMBL" id="QTA50555.1"/>
    </source>
</evidence>
<feature type="domain" description="NADH:quinone oxidoreductase/Mrp antiporter transmembrane" evidence="18">
    <location>
        <begin position="103"/>
        <end position="388"/>
    </location>
</feature>
<dbReference type="GO" id="GO:0003954">
    <property type="term" value="F:NADH dehydrogenase activity"/>
    <property type="evidence" value="ECO:0007669"/>
    <property type="project" value="TreeGrafter"/>
</dbReference>
<dbReference type="GO" id="GO:0031966">
    <property type="term" value="C:mitochondrial membrane"/>
    <property type="evidence" value="ECO:0007669"/>
    <property type="project" value="UniProtKB-SubCell"/>
</dbReference>
<name>A0A8A3USB2_9HYME</name>
<feature type="transmembrane region" description="Helical" evidence="17">
    <location>
        <begin position="273"/>
        <end position="295"/>
    </location>
</feature>
<gene>
    <name evidence="20" type="primary">ND4</name>
</gene>
<evidence type="ECO:0000259" key="19">
    <source>
        <dbReference type="Pfam" id="PF01059"/>
    </source>
</evidence>
<keyword evidence="9" id="KW-1278">Translocase</keyword>
<evidence type="ECO:0000259" key="18">
    <source>
        <dbReference type="Pfam" id="PF00361"/>
    </source>
</evidence>
<dbReference type="EC" id="7.1.1.2" evidence="4 17"/>
<keyword evidence="10 17" id="KW-0249">Electron transport</keyword>
<feature type="transmembrane region" description="Helical" evidence="17">
    <location>
        <begin position="248"/>
        <end position="266"/>
    </location>
</feature>
<evidence type="ECO:0000256" key="8">
    <source>
        <dbReference type="ARBA" id="ARBA00022692"/>
    </source>
</evidence>
<accession>A0A8A3USB2</accession>
<comment type="function">
    <text evidence="1">Core subunit of the mitochondrial membrane respiratory chain NADH dehydrogenase (Complex I) that is believed to belong to the minimal assembly required for catalysis. Complex I functions in the transfer of electrons from NADH to the respiratory chain. The immediate electron acceptor for the enzyme is believed to be ubiquinone.</text>
</comment>
<evidence type="ECO:0000256" key="9">
    <source>
        <dbReference type="ARBA" id="ARBA00022967"/>
    </source>
</evidence>
<keyword evidence="15 17" id="KW-0472">Membrane</keyword>
<keyword evidence="11 17" id="KW-1133">Transmembrane helix</keyword>
<feature type="transmembrane region" description="Helical" evidence="17">
    <location>
        <begin position="85"/>
        <end position="104"/>
    </location>
</feature>
<dbReference type="PRINTS" id="PR01437">
    <property type="entry name" value="NUOXDRDTASE4"/>
</dbReference>
<evidence type="ECO:0000256" key="16">
    <source>
        <dbReference type="ARBA" id="ARBA00049551"/>
    </source>
</evidence>
<evidence type="ECO:0000256" key="2">
    <source>
        <dbReference type="ARBA" id="ARBA00004225"/>
    </source>
</evidence>
<geneLocation type="mitochondrion" evidence="20"/>
<feature type="transmembrane region" description="Helical" evidence="17">
    <location>
        <begin position="182"/>
        <end position="205"/>
    </location>
</feature>
<dbReference type="PANTHER" id="PTHR43507">
    <property type="entry name" value="NADH-UBIQUINONE OXIDOREDUCTASE CHAIN 4"/>
    <property type="match status" value="1"/>
</dbReference>
<dbReference type="EMBL" id="MT947603">
    <property type="protein sequence ID" value="QTA50555.1"/>
    <property type="molecule type" value="Genomic_DNA"/>
</dbReference>
<feature type="transmembrane region" description="Helical" evidence="17">
    <location>
        <begin position="301"/>
        <end position="323"/>
    </location>
</feature>
<evidence type="ECO:0000256" key="15">
    <source>
        <dbReference type="ARBA" id="ARBA00023136"/>
    </source>
</evidence>
<evidence type="ECO:0000256" key="11">
    <source>
        <dbReference type="ARBA" id="ARBA00022989"/>
    </source>
</evidence>
<dbReference type="InterPro" id="IPR000260">
    <property type="entry name" value="NADH4_N"/>
</dbReference>
<evidence type="ECO:0000256" key="12">
    <source>
        <dbReference type="ARBA" id="ARBA00023027"/>
    </source>
</evidence>
<feature type="transmembrane region" description="Helical" evidence="17">
    <location>
        <begin position="110"/>
        <end position="129"/>
    </location>
</feature>
<evidence type="ECO:0000256" key="10">
    <source>
        <dbReference type="ARBA" id="ARBA00022982"/>
    </source>
</evidence>
<feature type="transmembrane region" description="Helical" evidence="17">
    <location>
        <begin position="217"/>
        <end position="236"/>
    </location>
</feature>
<keyword evidence="6 17" id="KW-0813">Transport</keyword>
<feature type="transmembrane region" description="Helical" evidence="17">
    <location>
        <begin position="377"/>
        <end position="400"/>
    </location>
</feature>
<comment type="subcellular location">
    <subcellularLocation>
        <location evidence="2 17">Mitochondrion membrane</location>
        <topology evidence="2 17">Multi-pass membrane protein</topology>
    </subcellularLocation>
</comment>
<dbReference type="PANTHER" id="PTHR43507:SF20">
    <property type="entry name" value="NADH-UBIQUINONE OXIDOREDUCTASE CHAIN 4"/>
    <property type="match status" value="1"/>
</dbReference>
<dbReference type="InterPro" id="IPR003918">
    <property type="entry name" value="NADH_UbQ_OxRdtase"/>
</dbReference>
<dbReference type="GO" id="GO:0042773">
    <property type="term" value="P:ATP synthesis coupled electron transport"/>
    <property type="evidence" value="ECO:0007669"/>
    <property type="project" value="InterPro"/>
</dbReference>
<dbReference type="AlphaFoldDB" id="A0A8A3USB2"/>
<protein>
    <recommendedName>
        <fullName evidence="5 17">NADH-ubiquinone oxidoreductase chain 4</fullName>
        <ecNumber evidence="4 17">7.1.1.2</ecNumber>
    </recommendedName>
</protein>
<comment type="catalytic activity">
    <reaction evidence="16 17">
        <text>a ubiquinone + NADH + 5 H(+)(in) = a ubiquinol + NAD(+) + 4 H(+)(out)</text>
        <dbReference type="Rhea" id="RHEA:29091"/>
        <dbReference type="Rhea" id="RHEA-COMP:9565"/>
        <dbReference type="Rhea" id="RHEA-COMP:9566"/>
        <dbReference type="ChEBI" id="CHEBI:15378"/>
        <dbReference type="ChEBI" id="CHEBI:16389"/>
        <dbReference type="ChEBI" id="CHEBI:17976"/>
        <dbReference type="ChEBI" id="CHEBI:57540"/>
        <dbReference type="ChEBI" id="CHEBI:57945"/>
        <dbReference type="EC" id="7.1.1.2"/>
    </reaction>
</comment>
<evidence type="ECO:0000256" key="1">
    <source>
        <dbReference type="ARBA" id="ARBA00003257"/>
    </source>
</evidence>
<keyword evidence="8 17" id="KW-0812">Transmembrane</keyword>
<feature type="transmembrane region" description="Helical" evidence="17">
    <location>
        <begin position="420"/>
        <end position="438"/>
    </location>
</feature>
<proteinExistence type="inferred from homology"/>
<comment type="function">
    <text evidence="17">Core subunit of the mitochondrial membrane respiratory chain NADH dehydrogenase (Complex I) which catalyzes electron transfer from NADH through the respiratory chain, using ubiquinone as an electron acceptor. Essential for the catalytic activity and assembly of complex I.</text>
</comment>
<feature type="transmembrane region" description="Helical" evidence="17">
    <location>
        <begin position="344"/>
        <end position="365"/>
    </location>
</feature>
<keyword evidence="13 17" id="KW-0830">Ubiquinone</keyword>
<feature type="transmembrane region" description="Helical" evidence="17">
    <location>
        <begin position="141"/>
        <end position="162"/>
    </location>
</feature>
<dbReference type="Pfam" id="PF00361">
    <property type="entry name" value="Proton_antipo_M"/>
    <property type="match status" value="1"/>
</dbReference>
<keyword evidence="14 17" id="KW-0496">Mitochondrion</keyword>
<dbReference type="Pfam" id="PF01059">
    <property type="entry name" value="Oxidored_q5_N"/>
    <property type="match status" value="1"/>
</dbReference>
<evidence type="ECO:0000256" key="3">
    <source>
        <dbReference type="ARBA" id="ARBA00009025"/>
    </source>
</evidence>
<dbReference type="GO" id="GO:0048039">
    <property type="term" value="F:ubiquinone binding"/>
    <property type="evidence" value="ECO:0007669"/>
    <property type="project" value="TreeGrafter"/>
</dbReference>
<evidence type="ECO:0000256" key="6">
    <source>
        <dbReference type="ARBA" id="ARBA00022448"/>
    </source>
</evidence>